<dbReference type="EC" id="2.1.1.103" evidence="4"/>
<keyword evidence="3" id="KW-0808">Transferase</keyword>
<dbReference type="PANTHER" id="PTHR44307:SF18">
    <property type="entry name" value="PHOSPHOETHANOLAMINE N-METHYLTRANSFERASE 1"/>
    <property type="match status" value="1"/>
</dbReference>
<dbReference type="Gene3D" id="3.40.50.150">
    <property type="entry name" value="Vaccinia Virus protein VP39"/>
    <property type="match status" value="1"/>
</dbReference>
<comment type="pathway">
    <text evidence="1">Phospholipid metabolism; phosphatidylcholine biosynthesis.</text>
</comment>
<reference evidence="6" key="1">
    <citation type="submission" date="2016-11" db="UniProtKB">
        <authorList>
            <consortium name="WormBaseParasite"/>
        </authorList>
    </citation>
    <scope>IDENTIFICATION</scope>
</reference>
<evidence type="ECO:0000313" key="6">
    <source>
        <dbReference type="WBParaSite" id="Hba_17136"/>
    </source>
</evidence>
<evidence type="ECO:0000256" key="4">
    <source>
        <dbReference type="ARBA" id="ARBA00035674"/>
    </source>
</evidence>
<proteinExistence type="predicted"/>
<evidence type="ECO:0000256" key="3">
    <source>
        <dbReference type="ARBA" id="ARBA00022679"/>
    </source>
</evidence>
<dbReference type="InterPro" id="IPR029063">
    <property type="entry name" value="SAM-dependent_MTases_sf"/>
</dbReference>
<dbReference type="Proteomes" id="UP000095283">
    <property type="component" value="Unplaced"/>
</dbReference>
<evidence type="ECO:0000256" key="1">
    <source>
        <dbReference type="ARBA" id="ARBA00004969"/>
    </source>
</evidence>
<evidence type="ECO:0000256" key="2">
    <source>
        <dbReference type="ARBA" id="ARBA00005189"/>
    </source>
</evidence>
<dbReference type="Gene3D" id="3.40.50.12180">
    <property type="match status" value="1"/>
</dbReference>
<name>A0A1I7XI21_HETBA</name>
<dbReference type="PANTHER" id="PTHR44307">
    <property type="entry name" value="PHOSPHOETHANOLAMINE METHYLTRANSFERASE"/>
    <property type="match status" value="1"/>
</dbReference>
<accession>A0A1I7XI21</accession>
<dbReference type="WBParaSite" id="Hba_17136">
    <property type="protein sequence ID" value="Hba_17136"/>
    <property type="gene ID" value="Hba_17136"/>
</dbReference>
<dbReference type="GO" id="GO:0000234">
    <property type="term" value="F:phosphoethanolamine N-methyltransferase activity"/>
    <property type="evidence" value="ECO:0007669"/>
    <property type="project" value="UniProtKB-EC"/>
</dbReference>
<dbReference type="AlphaFoldDB" id="A0A1I7XI21"/>
<evidence type="ECO:0000313" key="5">
    <source>
        <dbReference type="Proteomes" id="UP000095283"/>
    </source>
</evidence>
<sequence length="312" mass="36453">MPCGGSVLTDTFTFEKVVLNLVLVAVKPIRCTLQLIKTLRTIGFLHFISNDGKIWKFQVQWSCSVPTYIKRSNNWRQVHWLTKKVLAGSDQETTFEELLGLFSHTWYSEQIEWDQKLDHEKYVWTDKIFSGVLDTELVPKNSTVFVYTPRESSPYLHVNSHLLAEKFTCNVWNVETQPYYYRTSLTKANNRKDQRVRFGWNESLASSIEYWTQRDASFDILVATELLATNTSEQIKKIAHIMNSEARVFFLEPVDQINEEQIKQELLEAGFQNIQIKDVTEESMIAQNEFFEVHKQVAQPVESKWLFIHATV</sequence>
<organism evidence="5 6">
    <name type="scientific">Heterorhabditis bacteriophora</name>
    <name type="common">Entomopathogenic nematode worm</name>
    <dbReference type="NCBI Taxonomy" id="37862"/>
    <lineage>
        <taxon>Eukaryota</taxon>
        <taxon>Metazoa</taxon>
        <taxon>Ecdysozoa</taxon>
        <taxon>Nematoda</taxon>
        <taxon>Chromadorea</taxon>
        <taxon>Rhabditida</taxon>
        <taxon>Rhabditina</taxon>
        <taxon>Rhabditomorpha</taxon>
        <taxon>Strongyloidea</taxon>
        <taxon>Heterorhabditidae</taxon>
        <taxon>Heterorhabditis</taxon>
    </lineage>
</organism>
<protein>
    <recommendedName>
        <fullName evidence="4">phosphoethanolamine N-methyltransferase</fullName>
        <ecNumber evidence="4">2.1.1.103</ecNumber>
    </recommendedName>
</protein>
<keyword evidence="5" id="KW-1185">Reference proteome</keyword>
<comment type="pathway">
    <text evidence="2">Lipid metabolism.</text>
</comment>